<dbReference type="Ensembl" id="ENSPKIT00000016085.1">
    <property type="protein sequence ID" value="ENSPKIP00000035158.1"/>
    <property type="gene ID" value="ENSPKIG00000014179.1"/>
</dbReference>
<reference evidence="1" key="2">
    <citation type="submission" date="2025-09" db="UniProtKB">
        <authorList>
            <consortium name="Ensembl"/>
        </authorList>
    </citation>
    <scope>IDENTIFICATION</scope>
</reference>
<evidence type="ECO:0000313" key="1">
    <source>
        <dbReference type="Ensembl" id="ENSPKIP00000035158.1"/>
    </source>
</evidence>
<dbReference type="Proteomes" id="UP000261540">
    <property type="component" value="Unplaced"/>
</dbReference>
<sequence>MSTLEKAVISLVELFHHYARKEADFKKKFNPDKVTEVTLDKNYDGQVYFREFCMLVGILAKGYYLMKTVGATQTRGEHK</sequence>
<protein>
    <submittedName>
        <fullName evidence="1">S100 calcium binding protein W</fullName>
    </submittedName>
</protein>
<name>A0A3B3SY37_9TELE</name>
<dbReference type="SUPFAM" id="SSF47473">
    <property type="entry name" value="EF-hand"/>
    <property type="match status" value="1"/>
</dbReference>
<keyword evidence="2" id="KW-1185">Reference proteome</keyword>
<proteinExistence type="predicted"/>
<dbReference type="GeneTree" id="ENSGT00960000187253"/>
<organism evidence="1 2">
    <name type="scientific">Paramormyrops kingsleyae</name>
    <dbReference type="NCBI Taxonomy" id="1676925"/>
    <lineage>
        <taxon>Eukaryota</taxon>
        <taxon>Metazoa</taxon>
        <taxon>Chordata</taxon>
        <taxon>Craniata</taxon>
        <taxon>Vertebrata</taxon>
        <taxon>Euteleostomi</taxon>
        <taxon>Actinopterygii</taxon>
        <taxon>Neopterygii</taxon>
        <taxon>Teleostei</taxon>
        <taxon>Osteoglossocephala</taxon>
        <taxon>Osteoglossomorpha</taxon>
        <taxon>Osteoglossiformes</taxon>
        <taxon>Mormyridae</taxon>
        <taxon>Paramormyrops</taxon>
    </lineage>
</organism>
<dbReference type="Gene3D" id="1.10.238.10">
    <property type="entry name" value="EF-hand"/>
    <property type="match status" value="1"/>
</dbReference>
<accession>A0A3B3SY37</accession>
<reference evidence="1" key="1">
    <citation type="submission" date="2025-08" db="UniProtKB">
        <authorList>
            <consortium name="Ensembl"/>
        </authorList>
    </citation>
    <scope>IDENTIFICATION</scope>
</reference>
<dbReference type="AlphaFoldDB" id="A0A3B3SY37"/>
<evidence type="ECO:0000313" key="2">
    <source>
        <dbReference type="Proteomes" id="UP000261540"/>
    </source>
</evidence>
<dbReference type="InterPro" id="IPR011992">
    <property type="entry name" value="EF-hand-dom_pair"/>
</dbReference>